<gene>
    <name evidence="1" type="ORF">MCYG_07866</name>
</gene>
<keyword evidence="2" id="KW-1185">Reference proteome</keyword>
<reference evidence="2" key="1">
    <citation type="journal article" date="2012" name="MBio">
        <title>Comparative genome analysis of Trichophyton rubrum and related dermatophytes reveals candidate genes involved in infection.</title>
        <authorList>
            <person name="Martinez D.A."/>
            <person name="Oliver B.G."/>
            <person name="Graeser Y."/>
            <person name="Goldberg J.M."/>
            <person name="Li W."/>
            <person name="Martinez-Rossi N.M."/>
            <person name="Monod M."/>
            <person name="Shelest E."/>
            <person name="Barton R.C."/>
            <person name="Birch E."/>
            <person name="Brakhage A.A."/>
            <person name="Chen Z."/>
            <person name="Gurr S.J."/>
            <person name="Heiman D."/>
            <person name="Heitman J."/>
            <person name="Kosti I."/>
            <person name="Rossi A."/>
            <person name="Saif S."/>
            <person name="Samalova M."/>
            <person name="Saunders C.W."/>
            <person name="Shea T."/>
            <person name="Summerbell R.C."/>
            <person name="Xu J."/>
            <person name="Young S."/>
            <person name="Zeng Q."/>
            <person name="Birren B.W."/>
            <person name="Cuomo C.A."/>
            <person name="White T.C."/>
        </authorList>
    </citation>
    <scope>NUCLEOTIDE SEQUENCE [LARGE SCALE GENOMIC DNA]</scope>
    <source>
        <strain evidence="2">ATCC MYA-4605 / CBS 113480</strain>
    </source>
</reference>
<organism evidence="1 2">
    <name type="scientific">Arthroderma otae (strain ATCC MYA-4605 / CBS 113480)</name>
    <name type="common">Microsporum canis</name>
    <dbReference type="NCBI Taxonomy" id="554155"/>
    <lineage>
        <taxon>Eukaryota</taxon>
        <taxon>Fungi</taxon>
        <taxon>Dikarya</taxon>
        <taxon>Ascomycota</taxon>
        <taxon>Pezizomycotina</taxon>
        <taxon>Eurotiomycetes</taxon>
        <taxon>Eurotiomycetidae</taxon>
        <taxon>Onygenales</taxon>
        <taxon>Arthrodermataceae</taxon>
        <taxon>Microsporum</taxon>
    </lineage>
</organism>
<dbReference type="GeneID" id="9230431"/>
<dbReference type="VEuPathDB" id="FungiDB:MCYG_07866"/>
<accession>C5FXK7</accession>
<dbReference type="HOGENOM" id="CLU_2003386_0_0_1"/>
<dbReference type="AlphaFoldDB" id="C5FXK7"/>
<evidence type="ECO:0000313" key="1">
    <source>
        <dbReference type="EMBL" id="EEQ35047.1"/>
    </source>
</evidence>
<name>C5FXK7_ARTOC</name>
<dbReference type="EMBL" id="DS995707">
    <property type="protein sequence ID" value="EEQ35047.1"/>
    <property type="molecule type" value="Genomic_DNA"/>
</dbReference>
<dbReference type="Proteomes" id="UP000002035">
    <property type="component" value="Unassembled WGS sequence"/>
</dbReference>
<dbReference type="RefSeq" id="XP_002844083.1">
    <property type="nucleotide sequence ID" value="XM_002844037.1"/>
</dbReference>
<proteinExistence type="predicted"/>
<sequence>MSGHFHWAQAVSVLRYRPSLVKRDRVDAGGGPMIEKSEAMLRGTHDLFQVDKHLPSMANRVSGVPQDVDQDIQATYPYRSFLIAIRQPDSKSSRKAKRAGLYFPVHGAEDLTLAISESRMTQLT</sequence>
<evidence type="ECO:0000313" key="2">
    <source>
        <dbReference type="Proteomes" id="UP000002035"/>
    </source>
</evidence>
<protein>
    <submittedName>
        <fullName evidence="1">Uncharacterized protein</fullName>
    </submittedName>
</protein>